<protein>
    <submittedName>
        <fullName evidence="4">Adenylyltransferase/cytidyltransferase family protein</fullName>
    </submittedName>
</protein>
<dbReference type="SUPFAM" id="SSF52374">
    <property type="entry name" value="Nucleotidylyl transferase"/>
    <property type="match status" value="1"/>
</dbReference>
<sequence length="139" mass="16317">MSKIIGYTTGVFDLFHIGHLNILKKAKEHCDYLVVGVTIDELVEYKNVKAVIPYDERKGIVESIKYVDQVVPQTNMDKMEAWKELRFNRMFVGSDWKGTDKWDRYEKEFAKVGVEIIYFPYTKGTSSTRLREVLQKITR</sequence>
<dbReference type="PANTHER" id="PTHR43793">
    <property type="entry name" value="FAD SYNTHASE"/>
    <property type="match status" value="1"/>
</dbReference>
<gene>
    <name evidence="4" type="ORF">H8B06_05295</name>
</gene>
<dbReference type="Gene3D" id="3.40.50.620">
    <property type="entry name" value="HUPs"/>
    <property type="match status" value="1"/>
</dbReference>
<dbReference type="EMBL" id="JACOIK010000003">
    <property type="protein sequence ID" value="MBD1432233.1"/>
    <property type="molecule type" value="Genomic_DNA"/>
</dbReference>
<proteinExistence type="predicted"/>
<keyword evidence="2 4" id="KW-0548">Nucleotidyltransferase</keyword>
<dbReference type="InterPro" id="IPR004821">
    <property type="entry name" value="Cyt_trans-like"/>
</dbReference>
<dbReference type="PANTHER" id="PTHR43793:SF1">
    <property type="entry name" value="FAD SYNTHASE"/>
    <property type="match status" value="1"/>
</dbReference>
<evidence type="ECO:0000256" key="2">
    <source>
        <dbReference type="ARBA" id="ARBA00022695"/>
    </source>
</evidence>
<reference evidence="4 5" key="1">
    <citation type="submission" date="2020-08" db="EMBL/GenBank/DDBJ databases">
        <title>Sphingobacterium sp. DN00404 isolated from aquaculture water.</title>
        <authorList>
            <person name="Zhang M."/>
        </authorList>
    </citation>
    <scope>NUCLEOTIDE SEQUENCE [LARGE SCALE GENOMIC DNA]</scope>
    <source>
        <strain evidence="4 5">DN00404</strain>
    </source>
</reference>
<keyword evidence="5" id="KW-1185">Reference proteome</keyword>
<feature type="domain" description="Cytidyltransferase-like" evidence="3">
    <location>
        <begin position="7"/>
        <end position="132"/>
    </location>
</feature>
<dbReference type="Proteomes" id="UP000602759">
    <property type="component" value="Unassembled WGS sequence"/>
</dbReference>
<dbReference type="InterPro" id="IPR050385">
    <property type="entry name" value="Archaeal_FAD_synthase"/>
</dbReference>
<dbReference type="InterPro" id="IPR014729">
    <property type="entry name" value="Rossmann-like_a/b/a_fold"/>
</dbReference>
<name>A0ABR7YLP4_9SPHI</name>
<evidence type="ECO:0000256" key="1">
    <source>
        <dbReference type="ARBA" id="ARBA00022679"/>
    </source>
</evidence>
<dbReference type="NCBIfam" id="TIGR00125">
    <property type="entry name" value="cyt_tran_rel"/>
    <property type="match status" value="1"/>
</dbReference>
<evidence type="ECO:0000313" key="4">
    <source>
        <dbReference type="EMBL" id="MBD1432233.1"/>
    </source>
</evidence>
<dbReference type="Pfam" id="PF01467">
    <property type="entry name" value="CTP_transf_like"/>
    <property type="match status" value="1"/>
</dbReference>
<organism evidence="4 5">
    <name type="scientific">Sphingobacterium micropteri</name>
    <dbReference type="NCBI Taxonomy" id="2763501"/>
    <lineage>
        <taxon>Bacteria</taxon>
        <taxon>Pseudomonadati</taxon>
        <taxon>Bacteroidota</taxon>
        <taxon>Sphingobacteriia</taxon>
        <taxon>Sphingobacteriales</taxon>
        <taxon>Sphingobacteriaceae</taxon>
        <taxon>Sphingobacterium</taxon>
    </lineage>
</organism>
<dbReference type="RefSeq" id="WP_190993258.1">
    <property type="nucleotide sequence ID" value="NZ_JACOIK010000003.1"/>
</dbReference>
<evidence type="ECO:0000313" key="5">
    <source>
        <dbReference type="Proteomes" id="UP000602759"/>
    </source>
</evidence>
<accession>A0ABR7YLP4</accession>
<keyword evidence="1" id="KW-0808">Transferase</keyword>
<dbReference type="GO" id="GO:0016779">
    <property type="term" value="F:nucleotidyltransferase activity"/>
    <property type="evidence" value="ECO:0007669"/>
    <property type="project" value="UniProtKB-KW"/>
</dbReference>
<evidence type="ECO:0000259" key="3">
    <source>
        <dbReference type="Pfam" id="PF01467"/>
    </source>
</evidence>
<comment type="caution">
    <text evidence="4">The sequence shown here is derived from an EMBL/GenBank/DDBJ whole genome shotgun (WGS) entry which is preliminary data.</text>
</comment>